<dbReference type="Pfam" id="PF21190">
    <property type="entry name" value="Bbp16"/>
    <property type="match status" value="1"/>
</dbReference>
<protein>
    <submittedName>
        <fullName evidence="1">Uncharacterized protein</fullName>
    </submittedName>
</protein>
<dbReference type="Gene3D" id="2.60.120.1110">
    <property type="match status" value="1"/>
</dbReference>
<dbReference type="InterPro" id="IPR048922">
    <property type="entry name" value="Bbp16"/>
</dbReference>
<dbReference type="EMBL" id="LR796777">
    <property type="protein sequence ID" value="CAB4164944.1"/>
    <property type="molecule type" value="Genomic_DNA"/>
</dbReference>
<sequence length="177" mass="18481">MISDALNRLSGTNADVPQTLTVTAAGVYYSTYAIDLRSPTNTSGGTTTTQMRDLGEGEDLYCILTVSEATANGNGITIDVIASQNLDPSSGTNVVVGTFGTLTTTASTGDLGVAGRHFVCRINPRLRELGSTVRYLQVRYTNGATTALTAGKVFADIVTDIYDSAKFYGSGFVVAGN</sequence>
<evidence type="ECO:0000313" key="1">
    <source>
        <dbReference type="EMBL" id="CAB4164944.1"/>
    </source>
</evidence>
<proteinExistence type="predicted"/>
<gene>
    <name evidence="1" type="ORF">UFOVP824_8</name>
</gene>
<organism evidence="1">
    <name type="scientific">uncultured Caudovirales phage</name>
    <dbReference type="NCBI Taxonomy" id="2100421"/>
    <lineage>
        <taxon>Viruses</taxon>
        <taxon>Duplodnaviria</taxon>
        <taxon>Heunggongvirae</taxon>
        <taxon>Uroviricota</taxon>
        <taxon>Caudoviricetes</taxon>
        <taxon>Peduoviridae</taxon>
        <taxon>Maltschvirus</taxon>
        <taxon>Maltschvirus maltsch</taxon>
    </lineage>
</organism>
<accession>A0A6J5PBI1</accession>
<reference evidence="1" key="1">
    <citation type="submission" date="2020-04" db="EMBL/GenBank/DDBJ databases">
        <authorList>
            <person name="Chiriac C."/>
            <person name="Salcher M."/>
            <person name="Ghai R."/>
            <person name="Kavagutti S V."/>
        </authorList>
    </citation>
    <scope>NUCLEOTIDE SEQUENCE</scope>
</reference>
<name>A0A6J5PBI1_9CAUD</name>